<comment type="caution">
    <text evidence="1">The sequence shown here is derived from an EMBL/GenBank/DDBJ whole genome shotgun (WGS) entry which is preliminary data.</text>
</comment>
<dbReference type="AlphaFoldDB" id="A0A173U0V7"/>
<evidence type="ECO:0000313" key="1">
    <source>
        <dbReference type="EMBL" id="MTK20568.1"/>
    </source>
</evidence>
<dbReference type="RefSeq" id="WP_006784679.1">
    <property type="nucleotide sequence ID" value="NZ_CABJBH010000008.1"/>
</dbReference>
<sequence length="73" mass="8597">MNEKTYLLKEIELQYNYRLEDGVTYTKSKYLVNDLFKSIKGSVNCEFGGFEQLGFTEIEVKQLIKTYIDQLSK</sequence>
<organism evidence="1 2">
    <name type="scientific">Turicibacter sanguinis</name>
    <dbReference type="NCBI Taxonomy" id="154288"/>
    <lineage>
        <taxon>Bacteria</taxon>
        <taxon>Bacillati</taxon>
        <taxon>Bacillota</taxon>
        <taxon>Erysipelotrichia</taxon>
        <taxon>Erysipelotrichales</taxon>
        <taxon>Turicibacteraceae</taxon>
        <taxon>Turicibacter</taxon>
    </lineage>
</organism>
<reference evidence="1 2" key="1">
    <citation type="journal article" date="2019" name="Nat. Med.">
        <title>A library of human gut bacterial isolates paired with longitudinal multiomics data enables mechanistic microbiome research.</title>
        <authorList>
            <person name="Poyet M."/>
            <person name="Groussin M."/>
            <person name="Gibbons S.M."/>
            <person name="Avila-Pacheco J."/>
            <person name="Jiang X."/>
            <person name="Kearney S.M."/>
            <person name="Perrotta A.R."/>
            <person name="Berdy B."/>
            <person name="Zhao S."/>
            <person name="Lieberman T.D."/>
            <person name="Swanson P.K."/>
            <person name="Smith M."/>
            <person name="Roesemann S."/>
            <person name="Alexander J.E."/>
            <person name="Rich S.A."/>
            <person name="Livny J."/>
            <person name="Vlamakis H."/>
            <person name="Clish C."/>
            <person name="Bullock K."/>
            <person name="Deik A."/>
            <person name="Scott J."/>
            <person name="Pierce K.A."/>
            <person name="Xavier R.J."/>
            <person name="Alm E.J."/>
        </authorList>
    </citation>
    <scope>NUCLEOTIDE SEQUENCE [LARGE SCALE GENOMIC DNA]</scope>
    <source>
        <strain evidence="1 2">BIOML-A198</strain>
    </source>
</reference>
<dbReference type="GeneID" id="60059759"/>
<dbReference type="Proteomes" id="UP000487649">
    <property type="component" value="Unassembled WGS sequence"/>
</dbReference>
<accession>A0A173U0V7</accession>
<name>A0A173U0V7_9FIRM</name>
<protein>
    <submittedName>
        <fullName evidence="1">Uncharacterized protein</fullName>
    </submittedName>
</protein>
<dbReference type="OrthoDB" id="1913061at2"/>
<evidence type="ECO:0000313" key="2">
    <source>
        <dbReference type="Proteomes" id="UP000487649"/>
    </source>
</evidence>
<gene>
    <name evidence="1" type="ORF">GMA92_03840</name>
</gene>
<proteinExistence type="predicted"/>
<dbReference type="EMBL" id="WMQE01000006">
    <property type="protein sequence ID" value="MTK20568.1"/>
    <property type="molecule type" value="Genomic_DNA"/>
</dbReference>